<dbReference type="EMBL" id="LAZR01008954">
    <property type="protein sequence ID" value="KKM75565.1"/>
    <property type="molecule type" value="Genomic_DNA"/>
</dbReference>
<organism evidence="1">
    <name type="scientific">marine sediment metagenome</name>
    <dbReference type="NCBI Taxonomy" id="412755"/>
    <lineage>
        <taxon>unclassified sequences</taxon>
        <taxon>metagenomes</taxon>
        <taxon>ecological metagenomes</taxon>
    </lineage>
</organism>
<name>A0A0F9MG17_9ZZZZ</name>
<evidence type="ECO:0000313" key="1">
    <source>
        <dbReference type="EMBL" id="KKM75565.1"/>
    </source>
</evidence>
<accession>A0A0F9MG17</accession>
<dbReference type="AlphaFoldDB" id="A0A0F9MG17"/>
<gene>
    <name evidence="1" type="ORF">LCGC14_1388910</name>
</gene>
<reference evidence="1" key="1">
    <citation type="journal article" date="2015" name="Nature">
        <title>Complex archaea that bridge the gap between prokaryotes and eukaryotes.</title>
        <authorList>
            <person name="Spang A."/>
            <person name="Saw J.H."/>
            <person name="Jorgensen S.L."/>
            <person name="Zaremba-Niedzwiedzka K."/>
            <person name="Martijn J."/>
            <person name="Lind A.E."/>
            <person name="van Eijk R."/>
            <person name="Schleper C."/>
            <person name="Guy L."/>
            <person name="Ettema T.J."/>
        </authorList>
    </citation>
    <scope>NUCLEOTIDE SEQUENCE</scope>
</reference>
<sequence>MPLLLENADIVARCELTRRTILYQSKAKRLYRWLMNPLLNSLRKTDNL</sequence>
<proteinExistence type="predicted"/>
<protein>
    <submittedName>
        <fullName evidence="1">Uncharacterized protein</fullName>
    </submittedName>
</protein>
<comment type="caution">
    <text evidence="1">The sequence shown here is derived from an EMBL/GenBank/DDBJ whole genome shotgun (WGS) entry which is preliminary data.</text>
</comment>